<evidence type="ECO:0000256" key="5">
    <source>
        <dbReference type="ARBA" id="ARBA00012045"/>
    </source>
</evidence>
<comment type="similarity">
    <text evidence="4">Belongs to the Nth/MutY family.</text>
</comment>
<dbReference type="InterPro" id="IPR004036">
    <property type="entry name" value="Endonuclease-III-like_CS2"/>
</dbReference>
<dbReference type="Gene3D" id="1.10.340.30">
    <property type="entry name" value="Hypothetical protein, domain 2"/>
    <property type="match status" value="1"/>
</dbReference>
<keyword evidence="12" id="KW-0411">Iron-sulfur</keyword>
<keyword evidence="14" id="KW-0326">Glycosidase</keyword>
<dbReference type="PANTHER" id="PTHR42944:SF1">
    <property type="entry name" value="ADENINE DNA GLYCOSYLASE"/>
    <property type="match status" value="1"/>
</dbReference>
<dbReference type="Gene3D" id="1.10.1670.10">
    <property type="entry name" value="Helix-hairpin-Helix base-excision DNA repair enzymes (C-terminal)"/>
    <property type="match status" value="1"/>
</dbReference>
<dbReference type="Gene3D" id="3.90.79.10">
    <property type="entry name" value="Nucleoside Triphosphate Pyrophosphohydrolase"/>
    <property type="match status" value="1"/>
</dbReference>
<dbReference type="InterPro" id="IPR000445">
    <property type="entry name" value="HhH_motif"/>
</dbReference>
<dbReference type="GO" id="GO:0032357">
    <property type="term" value="F:oxidized purine DNA binding"/>
    <property type="evidence" value="ECO:0007669"/>
    <property type="project" value="TreeGrafter"/>
</dbReference>
<evidence type="ECO:0000256" key="7">
    <source>
        <dbReference type="ARBA" id="ARBA00022485"/>
    </source>
</evidence>
<accession>A0A212JVU9</accession>
<evidence type="ECO:0000256" key="9">
    <source>
        <dbReference type="ARBA" id="ARBA00022763"/>
    </source>
</evidence>
<dbReference type="InterPro" id="IPR023170">
    <property type="entry name" value="HhH_base_excis_C"/>
</dbReference>
<dbReference type="GO" id="GO:0046872">
    <property type="term" value="F:metal ion binding"/>
    <property type="evidence" value="ECO:0007669"/>
    <property type="project" value="UniProtKB-KW"/>
</dbReference>
<dbReference type="InterPro" id="IPR005760">
    <property type="entry name" value="A/G_AdeGlyc_MutY"/>
</dbReference>
<evidence type="ECO:0000256" key="3">
    <source>
        <dbReference type="ARBA" id="ARBA00002933"/>
    </source>
</evidence>
<keyword evidence="13" id="KW-0234">DNA repair</keyword>
<evidence type="ECO:0000256" key="6">
    <source>
        <dbReference type="ARBA" id="ARBA00022023"/>
    </source>
</evidence>
<reference evidence="16" key="1">
    <citation type="submission" date="2016-04" db="EMBL/GenBank/DDBJ databases">
        <authorList>
            <person name="Evans L.H."/>
            <person name="Alamgir A."/>
            <person name="Owens N."/>
            <person name="Weber N.D."/>
            <person name="Virtaneva K."/>
            <person name="Barbian K."/>
            <person name="Babar A."/>
            <person name="Rosenke K."/>
        </authorList>
    </citation>
    <scope>NUCLEOTIDE SEQUENCE</scope>
    <source>
        <strain evidence="16">86</strain>
    </source>
</reference>
<comment type="cofactor">
    <cofactor evidence="2">
        <name>[4Fe-4S] cluster</name>
        <dbReference type="ChEBI" id="CHEBI:49883"/>
    </cofactor>
</comment>
<sequence>MLPVFDLTADQKKDFAAKLLDWFAANQRPLPWRETYDPYSVWISEIMLQQTQMERGVAYFTAWMKTFPTIASVASAGEEAVLKAWEGLGYYSRARNLHKAAKMIMRDFGGEFPRGAEAIRSLPGVGEYTAGAIAAIAFNAPEAAVDANVMRIFSRLCDVDVPLTHPGVKAFIADEVRALMAGSPPRLFAQALMELGALVCAKKPNCPACPLEAYCEASRLGTAEKRPKKKTTVTYTSLEMSTGIVMKDGRLFIQKRPPYGVWAGLWEFPGGCLEPGETPEQALVREVAEETELPVSIRDKVAVIRHSYTTCRVTMHAFFCNLLDAAKNPVLHAAVEGKWVLPGETANYAFPAGHRKLLEQLGWGKGREFP</sequence>
<proteinExistence type="inferred from homology"/>
<organism evidence="16">
    <name type="scientific">uncultured delta proteobacterium</name>
    <dbReference type="NCBI Taxonomy" id="34034"/>
    <lineage>
        <taxon>Bacteria</taxon>
        <taxon>Deltaproteobacteria</taxon>
        <taxon>environmental samples</taxon>
    </lineage>
</organism>
<dbReference type="EMBL" id="FLUQ01000002">
    <property type="protein sequence ID" value="SBW03512.1"/>
    <property type="molecule type" value="Genomic_DNA"/>
</dbReference>
<dbReference type="SMART" id="SM00478">
    <property type="entry name" value="ENDO3c"/>
    <property type="match status" value="1"/>
</dbReference>
<dbReference type="PROSITE" id="PS51462">
    <property type="entry name" value="NUDIX"/>
    <property type="match status" value="1"/>
</dbReference>
<dbReference type="PROSITE" id="PS01155">
    <property type="entry name" value="ENDONUCLEASE_III_2"/>
    <property type="match status" value="1"/>
</dbReference>
<keyword evidence="10" id="KW-0378">Hydrolase</keyword>
<dbReference type="AlphaFoldDB" id="A0A212JVU9"/>
<evidence type="ECO:0000256" key="12">
    <source>
        <dbReference type="ARBA" id="ARBA00023014"/>
    </source>
</evidence>
<dbReference type="InterPro" id="IPR011257">
    <property type="entry name" value="DNA_glycosylase"/>
</dbReference>
<evidence type="ECO:0000256" key="8">
    <source>
        <dbReference type="ARBA" id="ARBA00022723"/>
    </source>
</evidence>
<dbReference type="Pfam" id="PF00730">
    <property type="entry name" value="HhH-GPD"/>
    <property type="match status" value="1"/>
</dbReference>
<dbReference type="CDD" id="cd00056">
    <property type="entry name" value="ENDO3c"/>
    <property type="match status" value="1"/>
</dbReference>
<evidence type="ECO:0000256" key="1">
    <source>
        <dbReference type="ARBA" id="ARBA00000843"/>
    </source>
</evidence>
<dbReference type="FunFam" id="1.10.340.30:FF:000002">
    <property type="entry name" value="Adenine DNA glycosylase"/>
    <property type="match status" value="1"/>
</dbReference>
<dbReference type="GO" id="GO:0051539">
    <property type="term" value="F:4 iron, 4 sulfur cluster binding"/>
    <property type="evidence" value="ECO:0007669"/>
    <property type="project" value="UniProtKB-KW"/>
</dbReference>
<dbReference type="Pfam" id="PF14815">
    <property type="entry name" value="NUDIX_4"/>
    <property type="match status" value="1"/>
</dbReference>
<dbReference type="GO" id="GO:0034039">
    <property type="term" value="F:8-oxo-7,8-dihydroguanine DNA N-glycosylase activity"/>
    <property type="evidence" value="ECO:0007669"/>
    <property type="project" value="TreeGrafter"/>
</dbReference>
<dbReference type="PRINTS" id="PR00502">
    <property type="entry name" value="NUDIXFAMILY"/>
</dbReference>
<dbReference type="GO" id="GO:0006298">
    <property type="term" value="P:mismatch repair"/>
    <property type="evidence" value="ECO:0007669"/>
    <property type="project" value="TreeGrafter"/>
</dbReference>
<keyword evidence="11" id="KW-0408">Iron</keyword>
<dbReference type="InterPro" id="IPR029119">
    <property type="entry name" value="MutY_C"/>
</dbReference>
<keyword evidence="9" id="KW-0227">DNA damage</keyword>
<evidence type="ECO:0000259" key="15">
    <source>
        <dbReference type="PROSITE" id="PS51462"/>
    </source>
</evidence>
<keyword evidence="8" id="KW-0479">Metal-binding</keyword>
<dbReference type="SUPFAM" id="SSF55811">
    <property type="entry name" value="Nudix"/>
    <property type="match status" value="1"/>
</dbReference>
<dbReference type="GO" id="GO:0000701">
    <property type="term" value="F:purine-specific mismatch base pair DNA N-glycosylase activity"/>
    <property type="evidence" value="ECO:0007669"/>
    <property type="project" value="UniProtKB-EC"/>
</dbReference>
<evidence type="ECO:0000256" key="10">
    <source>
        <dbReference type="ARBA" id="ARBA00022801"/>
    </source>
</evidence>
<dbReference type="GO" id="GO:0006284">
    <property type="term" value="P:base-excision repair"/>
    <property type="evidence" value="ECO:0007669"/>
    <property type="project" value="InterPro"/>
</dbReference>
<dbReference type="InterPro" id="IPR003265">
    <property type="entry name" value="HhH-GPD_domain"/>
</dbReference>
<evidence type="ECO:0000256" key="2">
    <source>
        <dbReference type="ARBA" id="ARBA00001966"/>
    </source>
</evidence>
<dbReference type="Pfam" id="PF00633">
    <property type="entry name" value="HHH"/>
    <property type="match status" value="1"/>
</dbReference>
<dbReference type="PANTHER" id="PTHR42944">
    <property type="entry name" value="ADENINE DNA GLYCOSYLASE"/>
    <property type="match status" value="1"/>
</dbReference>
<dbReference type="InterPro" id="IPR000086">
    <property type="entry name" value="NUDIX_hydrolase_dom"/>
</dbReference>
<gene>
    <name evidence="16" type="ORF">KL86DPRO_20156</name>
</gene>
<comment type="function">
    <text evidence="3">Adenine glycosylase active on G-A mispairs. MutY also corrects error-prone DNA synthesis past GO lesions which are due to the oxidatively damaged form of guanine: 7,8-dihydro-8-oxoguanine (8-oxo-dGTP).</text>
</comment>
<dbReference type="InterPro" id="IPR020476">
    <property type="entry name" value="Nudix_hydrolase"/>
</dbReference>
<dbReference type="EC" id="3.2.2.31" evidence="5"/>
<name>A0A212JVU9_9DELT</name>
<dbReference type="GO" id="GO:0035485">
    <property type="term" value="F:adenine/guanine mispair binding"/>
    <property type="evidence" value="ECO:0007669"/>
    <property type="project" value="TreeGrafter"/>
</dbReference>
<dbReference type="InterPro" id="IPR015797">
    <property type="entry name" value="NUDIX_hydrolase-like_dom_sf"/>
</dbReference>
<evidence type="ECO:0000256" key="13">
    <source>
        <dbReference type="ARBA" id="ARBA00023204"/>
    </source>
</evidence>
<evidence type="ECO:0000256" key="4">
    <source>
        <dbReference type="ARBA" id="ARBA00008343"/>
    </source>
</evidence>
<dbReference type="CDD" id="cd03425">
    <property type="entry name" value="NUDIX_MutT_NudA_like"/>
    <property type="match status" value="1"/>
</dbReference>
<feature type="domain" description="Nudix hydrolase" evidence="15">
    <location>
        <begin position="227"/>
        <end position="363"/>
    </location>
</feature>
<protein>
    <recommendedName>
        <fullName evidence="6">Adenine DNA glycosylase</fullName>
        <ecNumber evidence="5">3.2.2.31</ecNumber>
    </recommendedName>
</protein>
<evidence type="ECO:0000256" key="11">
    <source>
        <dbReference type="ARBA" id="ARBA00023004"/>
    </source>
</evidence>
<dbReference type="InterPro" id="IPR044298">
    <property type="entry name" value="MIG/MutY"/>
</dbReference>
<evidence type="ECO:0000256" key="14">
    <source>
        <dbReference type="ARBA" id="ARBA00023295"/>
    </source>
</evidence>
<evidence type="ECO:0000313" key="16">
    <source>
        <dbReference type="EMBL" id="SBW03512.1"/>
    </source>
</evidence>
<comment type="catalytic activity">
    <reaction evidence="1">
        <text>Hydrolyzes free adenine bases from 7,8-dihydro-8-oxoguanine:adenine mismatched double-stranded DNA, leaving an apurinic site.</text>
        <dbReference type="EC" id="3.2.2.31"/>
    </reaction>
</comment>
<keyword evidence="7" id="KW-0004">4Fe-4S</keyword>
<dbReference type="SUPFAM" id="SSF48150">
    <property type="entry name" value="DNA-glycosylase"/>
    <property type="match status" value="1"/>
</dbReference>
<dbReference type="NCBIfam" id="TIGR01084">
    <property type="entry name" value="mutY"/>
    <property type="match status" value="1"/>
</dbReference>